<evidence type="ECO:0000313" key="4">
    <source>
        <dbReference type="EMBL" id="KAK2093714.1"/>
    </source>
</evidence>
<evidence type="ECO:0000256" key="1">
    <source>
        <dbReference type="ARBA" id="ARBA00007116"/>
    </source>
</evidence>
<keyword evidence="3" id="KW-0687">Ribonucleoprotein</keyword>
<comment type="similarity">
    <text evidence="1">Belongs to the universal ribosomal protein uL18 family.</text>
</comment>
<accession>A0ABQ9UA79</accession>
<dbReference type="Proteomes" id="UP001266305">
    <property type="component" value="Unassembled WGS sequence"/>
</dbReference>
<evidence type="ECO:0000256" key="3">
    <source>
        <dbReference type="ARBA" id="ARBA00023274"/>
    </source>
</evidence>
<dbReference type="SUPFAM" id="SSF53137">
    <property type="entry name" value="Translational machinery components"/>
    <property type="match status" value="1"/>
</dbReference>
<organism evidence="4 5">
    <name type="scientific">Saguinus oedipus</name>
    <name type="common">Cotton-top tamarin</name>
    <name type="synonym">Oedipomidas oedipus</name>
    <dbReference type="NCBI Taxonomy" id="9490"/>
    <lineage>
        <taxon>Eukaryota</taxon>
        <taxon>Metazoa</taxon>
        <taxon>Chordata</taxon>
        <taxon>Craniata</taxon>
        <taxon>Vertebrata</taxon>
        <taxon>Euteleostomi</taxon>
        <taxon>Mammalia</taxon>
        <taxon>Eutheria</taxon>
        <taxon>Euarchontoglires</taxon>
        <taxon>Primates</taxon>
        <taxon>Haplorrhini</taxon>
        <taxon>Platyrrhini</taxon>
        <taxon>Cebidae</taxon>
        <taxon>Callitrichinae</taxon>
        <taxon>Saguinus</taxon>
    </lineage>
</organism>
<name>A0ABQ9UA79_SAGOE</name>
<dbReference type="PANTHER" id="PTHR23410">
    <property type="entry name" value="RIBOSOMAL PROTEIN L5-RELATED"/>
    <property type="match status" value="1"/>
</dbReference>
<protein>
    <submittedName>
        <fullName evidence="4">60S ribosomal protein L5</fullName>
    </submittedName>
</protein>
<comment type="caution">
    <text evidence="4">The sequence shown here is derived from an EMBL/GenBank/DDBJ whole genome shotgun (WGS) entry which is preliminary data.</text>
</comment>
<dbReference type="InterPro" id="IPR005485">
    <property type="entry name" value="Rbsml_uL18_euk_arch"/>
</dbReference>
<gene>
    <name evidence="4" type="primary">RPL5_16</name>
    <name evidence="4" type="ORF">P7K49_027452</name>
</gene>
<keyword evidence="5" id="KW-1185">Reference proteome</keyword>
<dbReference type="GO" id="GO:0005840">
    <property type="term" value="C:ribosome"/>
    <property type="evidence" value="ECO:0007669"/>
    <property type="project" value="UniProtKB-KW"/>
</dbReference>
<evidence type="ECO:0000313" key="5">
    <source>
        <dbReference type="Proteomes" id="UP001266305"/>
    </source>
</evidence>
<reference evidence="4 5" key="1">
    <citation type="submission" date="2023-05" db="EMBL/GenBank/DDBJ databases">
        <title>B98-5 Cell Line De Novo Hybrid Assembly: An Optical Mapping Approach.</title>
        <authorList>
            <person name="Kananen K."/>
            <person name="Auerbach J.A."/>
            <person name="Kautto E."/>
            <person name="Blachly J.S."/>
        </authorList>
    </citation>
    <scope>NUCLEOTIDE SEQUENCE [LARGE SCALE GENOMIC DNA]</scope>
    <source>
        <strain evidence="4">B95-8</strain>
        <tissue evidence="4">Cell line</tissue>
    </source>
</reference>
<dbReference type="EMBL" id="JASSZA010000014">
    <property type="protein sequence ID" value="KAK2093714.1"/>
    <property type="molecule type" value="Genomic_DNA"/>
</dbReference>
<proteinExistence type="inferred from homology"/>
<sequence>MIACAAYAHKPPRYGVKVGLTHYTAVYCTGLLVACRLLNMFGMDKIYEGQVEVTGDEYNMESTGVFGALKGAVGGGFSVPHGTKRFPGCDSESKEFNAEVDWKHIMGQNVADYMCYVMEDDEDVYKNTVLSIHKEQHNSRHGGGDA</sequence>
<evidence type="ECO:0000256" key="2">
    <source>
        <dbReference type="ARBA" id="ARBA00022980"/>
    </source>
</evidence>
<keyword evidence="2 4" id="KW-0689">Ribosomal protein</keyword>
<dbReference type="PANTHER" id="PTHR23410:SF12">
    <property type="entry name" value="LARGE RIBOSOMAL SUBUNIT PROTEIN UL18"/>
    <property type="match status" value="1"/>
</dbReference>
<dbReference type="Gene3D" id="3.30.420.100">
    <property type="match status" value="2"/>
</dbReference>
<dbReference type="Pfam" id="PF17144">
    <property type="entry name" value="Ribosomal_L5e"/>
    <property type="match status" value="1"/>
</dbReference>